<protein>
    <submittedName>
        <fullName evidence="6">Endo-beta-N-acetylglucosaminidase D</fullName>
    </submittedName>
</protein>
<keyword evidence="2" id="KW-1133">Transmembrane helix</keyword>
<dbReference type="Proteomes" id="UP000214355">
    <property type="component" value="Chromosome I"/>
</dbReference>
<dbReference type="InterPro" id="IPR005201">
    <property type="entry name" value="TIM_ENGase"/>
</dbReference>
<feature type="region of interest" description="Disordered" evidence="1">
    <location>
        <begin position="1172"/>
        <end position="1208"/>
    </location>
</feature>
<dbReference type="GO" id="GO:0033925">
    <property type="term" value="F:mannosyl-glycoprotein endo-beta-N-acetylglucosaminidase activity"/>
    <property type="evidence" value="ECO:0007669"/>
    <property type="project" value="InterPro"/>
</dbReference>
<dbReference type="NCBIfam" id="NF038186">
    <property type="entry name" value="YPDG_rpt"/>
    <property type="match status" value="1"/>
</dbReference>
<feature type="domain" description="Cytosolic endo-beta-N-acetylglucosaminidase TIM barrel" evidence="4">
    <location>
        <begin position="123"/>
        <end position="464"/>
    </location>
</feature>
<dbReference type="Gene3D" id="2.60.120.260">
    <property type="entry name" value="Galactose-binding domain-like"/>
    <property type="match status" value="1"/>
</dbReference>
<dbReference type="Pfam" id="PF18957">
    <property type="entry name" value="RibLong"/>
    <property type="match status" value="1"/>
</dbReference>
<dbReference type="PANTHER" id="PTHR13246:SF1">
    <property type="entry name" value="CYTOSOLIC ENDO-BETA-N-ACETYLGLUCOSAMINIDASE"/>
    <property type="match status" value="1"/>
</dbReference>
<evidence type="ECO:0000313" key="7">
    <source>
        <dbReference type="Proteomes" id="UP000214355"/>
    </source>
</evidence>
<keyword evidence="3" id="KW-0732">Signal</keyword>
<dbReference type="AlphaFoldDB" id="A0A1H2LC96"/>
<evidence type="ECO:0000256" key="3">
    <source>
        <dbReference type="SAM" id="SignalP"/>
    </source>
</evidence>
<dbReference type="Pfam" id="PF03644">
    <property type="entry name" value="Glyco_hydro_85"/>
    <property type="match status" value="1"/>
</dbReference>
<dbReference type="PANTHER" id="PTHR13246">
    <property type="entry name" value="ENDO BETA N-ACETYLGLUCOSAMINIDASE"/>
    <property type="match status" value="1"/>
</dbReference>
<feature type="chain" id="PRO_5009279231" evidence="3">
    <location>
        <begin position="38"/>
        <end position="1243"/>
    </location>
</feature>
<dbReference type="InterPro" id="IPR032979">
    <property type="entry name" value="ENGase"/>
</dbReference>
<dbReference type="GeneID" id="65344231"/>
<dbReference type="EMBL" id="LT629804">
    <property type="protein sequence ID" value="SDU78462.1"/>
    <property type="molecule type" value="Genomic_DNA"/>
</dbReference>
<dbReference type="Gene3D" id="3.20.20.80">
    <property type="entry name" value="Glycosidases"/>
    <property type="match status" value="1"/>
</dbReference>
<dbReference type="InterPro" id="IPR044055">
    <property type="entry name" value="RibLong"/>
</dbReference>
<sequence>MHKKESQRRSTKITARVIASSLAATLSFSVIATSAQAADTVYNKDEKSLGSAQPKNMGHRLQDVRDWSPQTDPFAAFMRSDIPLQQRTQHDPSTQAHQSLDGKAEIMLMQGDYGNSFFDNFRANNDANQHTLQFWQYADYWSPWHGSASIGTPRALYDPKTSAWQRRGFEFGIVDIPNPAWTNAAHRNGVKSIATIYFDPAFRPALTLHEAFEKDENGEYKTAKKLVEIAKYYGYDGYFLNDEETNLSEDELRPFMKYLTDHGLYTQWYTNSSSYWDQTKSSWLGTGKNEIMNSVFLNYRWAGSANNTIAGAAAGGYDPHHDLFFGVEANQGRLDNRHNTASSVPELYVSDENHSPKASIALFTPSDYYHRGLDDDFRDLSKADDPVHQRDGFQWMVDARQRLYFSGGSNNPLKSGFNKNEDISDVTNTQTMKWGGVADFTPARSVIKGDSFASSFNIGRGLSWWTDGVKTGNEQWANMDSQDILPSWQWLVKTEDSNATLTADWDMGNQETRVQKDGSSAAQIPFTPIGAYNGGNSLAIHGSSNKEATFGLYKTQLEINTKSKLNLVTRQVSGDAGKVYVELTFKDEQNPVDVELTDINKETWSVQNIDLASYAGKTLTSINLKFEKAQNYQLNLGALSVNAGDPAPKAPKNIHIDHVYEDGQLVLGWDEAEYGDVVNYRVSALENGVESHLYKGFTNLAYIKNAPHNDVVYRVQAIGKDGQLSAPAEVKFTMAGLPSDVKIASKAVTEVHVGDNVISGHEPLRVFADGDKNLTVTWKNTAVTAERCVIFAQLADRAQGMLTDFHKIVSCADQHATIDIPVSEGYPVDVTLTPVGSPLGLTVHGETADTLARPMPISDLKIQEEQGKKVYRFFNPSTPDWAGLEVSWKDGSGKLTKISTHVRGDTTQAKFGYAPKTDSIVKWRDLPADNGTIVARLTDTAGNVTEQEFVIKNGEVTSVSSQPEESEPKYADVLDLAYSDVEVSQGETLELRITDSEIIPAPTGTKFASADLPDFIAIDETDGKLTIMPTADTKPGDLTGHVDVTYPDGSAAKLVLKVTVKEVAKPEQKLTPESPMFVDPKADDPAACSTKPFATVTEQQGVEYTVFVDGKGIKPNDEGKFVYDYGQTIVVKATPADGAHFVPEATVQWSWTAPTREKLKCSVPWTKLIPAVPAAPQDKPGVKNPNPTEQKHADTDAKPQKPTVKAAGSDLAKTGIQIHTLAVLSLGSALAGAVVALRRRQHS</sequence>
<proteinExistence type="predicted"/>
<name>A0A1H2LC96_9ACTO</name>
<keyword evidence="2" id="KW-0472">Membrane</keyword>
<organism evidence="6 7">
    <name type="scientific">Arcanobacterium phocae</name>
    <dbReference type="NCBI Taxonomy" id="131112"/>
    <lineage>
        <taxon>Bacteria</taxon>
        <taxon>Bacillati</taxon>
        <taxon>Actinomycetota</taxon>
        <taxon>Actinomycetes</taxon>
        <taxon>Actinomycetales</taxon>
        <taxon>Actinomycetaceae</taxon>
        <taxon>Arcanobacterium</taxon>
    </lineage>
</organism>
<evidence type="ECO:0000256" key="1">
    <source>
        <dbReference type="SAM" id="MobiDB-lite"/>
    </source>
</evidence>
<reference evidence="7" key="1">
    <citation type="submission" date="2016-10" db="EMBL/GenBank/DDBJ databases">
        <authorList>
            <person name="Varghese N."/>
            <person name="Submissions S."/>
        </authorList>
    </citation>
    <scope>NUCLEOTIDE SEQUENCE [LARGE SCALE GENOMIC DNA]</scope>
    <source>
        <strain evidence="7">DSM 10002</strain>
    </source>
</reference>
<feature type="signal peptide" evidence="3">
    <location>
        <begin position="1"/>
        <end position="37"/>
    </location>
</feature>
<evidence type="ECO:0000256" key="2">
    <source>
        <dbReference type="SAM" id="Phobius"/>
    </source>
</evidence>
<evidence type="ECO:0000259" key="4">
    <source>
        <dbReference type="Pfam" id="PF03644"/>
    </source>
</evidence>
<feature type="transmembrane region" description="Helical" evidence="2">
    <location>
        <begin position="1218"/>
        <end position="1237"/>
    </location>
</feature>
<feature type="compositionally biased region" description="Basic and acidic residues" evidence="1">
    <location>
        <begin position="1189"/>
        <end position="1199"/>
    </location>
</feature>
<evidence type="ECO:0000259" key="5">
    <source>
        <dbReference type="Pfam" id="PF18957"/>
    </source>
</evidence>
<dbReference type="STRING" id="131112.SAMN04489737_0484"/>
<gene>
    <name evidence="6" type="ORF">SAMN04489737_0484</name>
</gene>
<feature type="domain" description="Long Rib" evidence="5">
    <location>
        <begin position="976"/>
        <end position="1061"/>
    </location>
</feature>
<dbReference type="GO" id="GO:0005829">
    <property type="term" value="C:cytosol"/>
    <property type="evidence" value="ECO:0007669"/>
    <property type="project" value="UniProtKB-SubCell"/>
</dbReference>
<dbReference type="RefSeq" id="WP_172801300.1">
    <property type="nucleotide sequence ID" value="NZ_LT629804.1"/>
</dbReference>
<evidence type="ECO:0000313" key="6">
    <source>
        <dbReference type="EMBL" id="SDU78462.1"/>
    </source>
</evidence>
<accession>A0A1H2LC96</accession>
<keyword evidence="7" id="KW-1185">Reference proteome</keyword>
<keyword evidence="2" id="KW-0812">Transmembrane</keyword>